<dbReference type="InterPro" id="IPR000794">
    <property type="entry name" value="Beta-ketoacyl_synthase"/>
</dbReference>
<evidence type="ECO:0000256" key="3">
    <source>
        <dbReference type="ARBA" id="ARBA00022679"/>
    </source>
</evidence>
<keyword evidence="7" id="KW-1185">Reference proteome</keyword>
<dbReference type="PROSITE" id="PS52004">
    <property type="entry name" value="KS3_2"/>
    <property type="match status" value="1"/>
</dbReference>
<comment type="caution">
    <text evidence="6">The sequence shown here is derived from an EMBL/GenBank/DDBJ whole genome shotgun (WGS) entry which is preliminary data.</text>
</comment>
<organism evidence="6 7">
    <name type="scientific">Mycolicibacterium hodleri</name>
    <dbReference type="NCBI Taxonomy" id="49897"/>
    <lineage>
        <taxon>Bacteria</taxon>
        <taxon>Bacillati</taxon>
        <taxon>Actinomycetota</taxon>
        <taxon>Actinomycetes</taxon>
        <taxon>Mycobacteriales</taxon>
        <taxon>Mycobacteriaceae</taxon>
        <taxon>Mycolicibacterium</taxon>
    </lineage>
</organism>
<dbReference type="InterPro" id="IPR014030">
    <property type="entry name" value="Ketoacyl_synth_N"/>
</dbReference>
<gene>
    <name evidence="6" type="ORF">EAH80_14685</name>
</gene>
<dbReference type="SMART" id="SM00825">
    <property type="entry name" value="PKS_KS"/>
    <property type="match status" value="1"/>
</dbReference>
<evidence type="ECO:0000313" key="6">
    <source>
        <dbReference type="EMBL" id="TPG33531.1"/>
    </source>
</evidence>
<dbReference type="UniPathway" id="UPA00915"/>
<accession>A0A502EAS1</accession>
<dbReference type="RefSeq" id="WP_140692075.1">
    <property type="nucleotide sequence ID" value="NZ_RCZG01000005.1"/>
</dbReference>
<dbReference type="SUPFAM" id="SSF53901">
    <property type="entry name" value="Thiolase-like"/>
    <property type="match status" value="1"/>
</dbReference>
<reference evidence="6 7" key="1">
    <citation type="journal article" date="2019" name="Environ. Microbiol.">
        <title>Species interactions and distinct microbial communities in high Arctic permafrost affected cryosols are associated with the CH4 and CO2 gas fluxes.</title>
        <authorList>
            <person name="Altshuler I."/>
            <person name="Hamel J."/>
            <person name="Turney S."/>
            <person name="Magnuson E."/>
            <person name="Levesque R."/>
            <person name="Greer C."/>
            <person name="Whyte L.G."/>
        </authorList>
    </citation>
    <scope>NUCLEOTIDE SEQUENCE [LARGE SCALE GENOMIC DNA]</scope>
    <source>
        <strain evidence="6 7">S5.20</strain>
    </source>
</reference>
<dbReference type="GO" id="GO:0004315">
    <property type="term" value="F:3-oxoacyl-[acyl-carrier-protein] synthase activity"/>
    <property type="evidence" value="ECO:0007669"/>
    <property type="project" value="TreeGrafter"/>
</dbReference>
<evidence type="ECO:0000256" key="1">
    <source>
        <dbReference type="ARBA" id="ARBA00004796"/>
    </source>
</evidence>
<dbReference type="Proteomes" id="UP000320095">
    <property type="component" value="Unassembled WGS sequence"/>
</dbReference>
<sequence length="388" mass="40399">MAETLTNVIGIGAVTGYGWGREPLWDGLLSGKPAAALFEGYGAGGDGAWLARVPSGGDHGDGASRSARAMRYAAGEALRDACDRGWAPGRRVGLVHAVVIPEVEEWRQFYVAESGRRNVRDYLALMPSTPVSMLMQEYGFHGPAMNVSAMCASGNAGLITAKMWLDADVVDDVVFIATDLSLTPENVEHFVKLGVAVVDAEPLDACRPFQVGSRGFAVGEASVSFVLSSRGDAAYTSLLGGAMTHDAFHVTSVDPARTYVDECVVEALRIAGVGPGDVRYINAHGPGTQQCDAAEAGILDELFDGRPQIYSVKPLAGHCQGAAAAVELAAAAMGYEFGVIPAPPRVAQGHRRLLDGATPMSSGITLKTSLGMGGQNSAVVLAPPSRAA</sequence>
<dbReference type="InterPro" id="IPR020841">
    <property type="entry name" value="PKS_Beta-ketoAc_synthase_dom"/>
</dbReference>
<evidence type="ECO:0000313" key="7">
    <source>
        <dbReference type="Proteomes" id="UP000320095"/>
    </source>
</evidence>
<comment type="pathway">
    <text evidence="1">Lipid metabolism; mycolic acid biosynthesis.</text>
</comment>
<evidence type="ECO:0000256" key="2">
    <source>
        <dbReference type="ARBA" id="ARBA00008467"/>
    </source>
</evidence>
<comment type="similarity">
    <text evidence="2 4">Belongs to the thiolase-like superfamily. Beta-ketoacyl-ACP synthases family.</text>
</comment>
<dbReference type="Pfam" id="PF00109">
    <property type="entry name" value="ketoacyl-synt"/>
    <property type="match status" value="1"/>
</dbReference>
<dbReference type="InterPro" id="IPR016039">
    <property type="entry name" value="Thiolase-like"/>
</dbReference>
<proteinExistence type="inferred from homology"/>
<protein>
    <submittedName>
        <fullName evidence="6">3-oxoacyl-ACP synthase</fullName>
    </submittedName>
</protein>
<dbReference type="PANTHER" id="PTHR11712">
    <property type="entry name" value="POLYKETIDE SYNTHASE-RELATED"/>
    <property type="match status" value="1"/>
</dbReference>
<dbReference type="OrthoDB" id="9808669at2"/>
<dbReference type="EMBL" id="RCZG01000005">
    <property type="protein sequence ID" value="TPG33531.1"/>
    <property type="molecule type" value="Genomic_DNA"/>
</dbReference>
<dbReference type="GO" id="GO:0006633">
    <property type="term" value="P:fatty acid biosynthetic process"/>
    <property type="evidence" value="ECO:0007669"/>
    <property type="project" value="TreeGrafter"/>
</dbReference>
<name>A0A502EAS1_9MYCO</name>
<dbReference type="PANTHER" id="PTHR11712:SF347">
    <property type="entry name" value="BETA KETOACYL-ACYL CARRIER PROTEIN SYNTHASE"/>
    <property type="match status" value="1"/>
</dbReference>
<dbReference type="AlphaFoldDB" id="A0A502EAS1"/>
<evidence type="ECO:0000256" key="4">
    <source>
        <dbReference type="RuleBase" id="RU003694"/>
    </source>
</evidence>
<keyword evidence="3 4" id="KW-0808">Transferase</keyword>
<dbReference type="Pfam" id="PF02801">
    <property type="entry name" value="Ketoacyl-synt_C"/>
    <property type="match status" value="1"/>
</dbReference>
<dbReference type="Gene3D" id="3.40.47.10">
    <property type="match status" value="2"/>
</dbReference>
<evidence type="ECO:0000259" key="5">
    <source>
        <dbReference type="PROSITE" id="PS52004"/>
    </source>
</evidence>
<dbReference type="InterPro" id="IPR014031">
    <property type="entry name" value="Ketoacyl_synth_C"/>
</dbReference>
<feature type="domain" description="Ketosynthase family 3 (KS3)" evidence="5">
    <location>
        <begin position="3"/>
        <end position="383"/>
    </location>
</feature>